<protein>
    <recommendedName>
        <fullName evidence="4">Wound-responsive family protein</fullName>
    </recommendedName>
</protein>
<keyword evidence="3" id="KW-1185">Reference proteome</keyword>
<reference evidence="2 3" key="1">
    <citation type="journal article" date="2006" name="Science">
        <title>The genome of black cottonwood, Populus trichocarpa (Torr. &amp; Gray).</title>
        <authorList>
            <person name="Tuskan G.A."/>
            <person name="Difazio S."/>
            <person name="Jansson S."/>
            <person name="Bohlmann J."/>
            <person name="Grigoriev I."/>
            <person name="Hellsten U."/>
            <person name="Putnam N."/>
            <person name="Ralph S."/>
            <person name="Rombauts S."/>
            <person name="Salamov A."/>
            <person name="Schein J."/>
            <person name="Sterck L."/>
            <person name="Aerts A."/>
            <person name="Bhalerao R.R."/>
            <person name="Bhalerao R.P."/>
            <person name="Blaudez D."/>
            <person name="Boerjan W."/>
            <person name="Brun A."/>
            <person name="Brunner A."/>
            <person name="Busov V."/>
            <person name="Campbell M."/>
            <person name="Carlson J."/>
            <person name="Chalot M."/>
            <person name="Chapman J."/>
            <person name="Chen G.L."/>
            <person name="Cooper D."/>
            <person name="Coutinho P.M."/>
            <person name="Couturier J."/>
            <person name="Covert S."/>
            <person name="Cronk Q."/>
            <person name="Cunningham R."/>
            <person name="Davis J."/>
            <person name="Degroeve S."/>
            <person name="Dejardin A."/>
            <person name="Depamphilis C."/>
            <person name="Detter J."/>
            <person name="Dirks B."/>
            <person name="Dubchak I."/>
            <person name="Duplessis S."/>
            <person name="Ehlting J."/>
            <person name="Ellis B."/>
            <person name="Gendler K."/>
            <person name="Goodstein D."/>
            <person name="Gribskov M."/>
            <person name="Grimwood J."/>
            <person name="Groover A."/>
            <person name="Gunter L."/>
            <person name="Hamberger B."/>
            <person name="Heinze B."/>
            <person name="Helariutta Y."/>
            <person name="Henrissat B."/>
            <person name="Holligan D."/>
            <person name="Holt R."/>
            <person name="Huang W."/>
            <person name="Islam-Faridi N."/>
            <person name="Jones S."/>
            <person name="Jones-Rhoades M."/>
            <person name="Jorgensen R."/>
            <person name="Joshi C."/>
            <person name="Kangasjarvi J."/>
            <person name="Karlsson J."/>
            <person name="Kelleher C."/>
            <person name="Kirkpatrick R."/>
            <person name="Kirst M."/>
            <person name="Kohler A."/>
            <person name="Kalluri U."/>
            <person name="Larimer F."/>
            <person name="Leebens-Mack J."/>
            <person name="Leple J.C."/>
            <person name="Locascio P."/>
            <person name="Lou Y."/>
            <person name="Lucas S."/>
            <person name="Martin F."/>
            <person name="Montanini B."/>
            <person name="Napoli C."/>
            <person name="Nelson D.R."/>
            <person name="Nelson C."/>
            <person name="Nieminen K."/>
            <person name="Nilsson O."/>
            <person name="Pereda V."/>
            <person name="Peter G."/>
            <person name="Philippe R."/>
            <person name="Pilate G."/>
            <person name="Poliakov A."/>
            <person name="Razumovskaya J."/>
            <person name="Richardson P."/>
            <person name="Rinaldi C."/>
            <person name="Ritland K."/>
            <person name="Rouze P."/>
            <person name="Ryaboy D."/>
            <person name="Schmutz J."/>
            <person name="Schrader J."/>
            <person name="Segerman B."/>
            <person name="Shin H."/>
            <person name="Siddiqui A."/>
            <person name="Sterky F."/>
            <person name="Terry A."/>
            <person name="Tsai C.J."/>
            <person name="Uberbacher E."/>
            <person name="Unneberg P."/>
            <person name="Vahala J."/>
            <person name="Wall K."/>
            <person name="Wessler S."/>
            <person name="Yang G."/>
            <person name="Yin T."/>
            <person name="Douglas C."/>
            <person name="Marra M."/>
            <person name="Sandberg G."/>
            <person name="Van de Peer Y."/>
            <person name="Rokhsar D."/>
        </authorList>
    </citation>
    <scope>NUCLEOTIDE SEQUENCE [LARGE SCALE GENOMIC DNA]</scope>
    <source>
        <strain evidence="3">cv. Nisqually</strain>
    </source>
</reference>
<dbReference type="OMA" id="YLSCWEP"/>
<dbReference type="AlphaFoldDB" id="A0A3N7HDZ5"/>
<dbReference type="InterPro" id="IPR022251">
    <property type="entry name" value="DUF3774_wound-induced"/>
</dbReference>
<dbReference type="OrthoDB" id="691528at2759"/>
<sequence length="89" mass="9846">MSSASKAWLVAAAIGGVEALKDQGFCRWNYTLRSLHQHAKNHVGSISQANKKLPHSSSAIISSKFKEEKAKQSEESLRKVMYLSCWGPN</sequence>
<dbReference type="Gramene" id="Potri.019G116932.1.v4.1">
    <property type="protein sequence ID" value="Potri.019G116932.1.v4.1"/>
    <property type="gene ID" value="Potri.019G116932.v4.1"/>
</dbReference>
<dbReference type="EMBL" id="CM009308">
    <property type="protein sequence ID" value="RQP03782.1"/>
    <property type="molecule type" value="Genomic_DNA"/>
</dbReference>
<dbReference type="STRING" id="3694.A0A3N7HDZ5"/>
<accession>A0A3N7HDZ5</accession>
<keyword evidence="1" id="KW-0732">Signal</keyword>
<gene>
    <name evidence="2" type="ORF">POPTR_019G116932</name>
</gene>
<organism evidence="2 3">
    <name type="scientific">Populus trichocarpa</name>
    <name type="common">Western balsam poplar</name>
    <name type="synonym">Populus balsamifera subsp. trichocarpa</name>
    <dbReference type="NCBI Taxonomy" id="3694"/>
    <lineage>
        <taxon>Eukaryota</taxon>
        <taxon>Viridiplantae</taxon>
        <taxon>Streptophyta</taxon>
        <taxon>Embryophyta</taxon>
        <taxon>Tracheophyta</taxon>
        <taxon>Spermatophyta</taxon>
        <taxon>Magnoliopsida</taxon>
        <taxon>eudicotyledons</taxon>
        <taxon>Gunneridae</taxon>
        <taxon>Pentapetalae</taxon>
        <taxon>rosids</taxon>
        <taxon>fabids</taxon>
        <taxon>Malpighiales</taxon>
        <taxon>Salicaceae</taxon>
        <taxon>Saliceae</taxon>
        <taxon>Populus</taxon>
    </lineage>
</organism>
<proteinExistence type="predicted"/>
<evidence type="ECO:0008006" key="4">
    <source>
        <dbReference type="Google" id="ProtNLM"/>
    </source>
</evidence>
<dbReference type="PANTHER" id="PTHR33090">
    <property type="entry name" value="DUF3774 DOMAIN PROTEIN-RELATED"/>
    <property type="match status" value="1"/>
</dbReference>
<feature type="signal peptide" evidence="1">
    <location>
        <begin position="1"/>
        <end position="19"/>
    </location>
</feature>
<evidence type="ECO:0000313" key="3">
    <source>
        <dbReference type="Proteomes" id="UP000006729"/>
    </source>
</evidence>
<evidence type="ECO:0000313" key="2">
    <source>
        <dbReference type="EMBL" id="RQP03782.1"/>
    </source>
</evidence>
<dbReference type="Pfam" id="PF12609">
    <property type="entry name" value="DUF3774"/>
    <property type="match status" value="1"/>
</dbReference>
<evidence type="ECO:0000256" key="1">
    <source>
        <dbReference type="SAM" id="SignalP"/>
    </source>
</evidence>
<dbReference type="Proteomes" id="UP000006729">
    <property type="component" value="Chromosome 19"/>
</dbReference>
<dbReference type="InParanoid" id="A0A3N7HDZ5"/>
<feature type="chain" id="PRO_5018027148" description="Wound-responsive family protein" evidence="1">
    <location>
        <begin position="20"/>
        <end position="89"/>
    </location>
</feature>
<dbReference type="FunCoup" id="A0A3N7HDZ5">
    <property type="interactions" value="876"/>
</dbReference>
<name>A0A3N7HDZ5_POPTR</name>
<dbReference type="Gramene" id="Potri.019G117100.2.v4.1">
    <property type="protein sequence ID" value="Potri.019G117100.2.v4.1"/>
    <property type="gene ID" value="Potri.019G117100.v4.1"/>
</dbReference>